<dbReference type="Pfam" id="PF00990">
    <property type="entry name" value="GGDEF"/>
    <property type="match status" value="1"/>
</dbReference>
<evidence type="ECO:0000256" key="1">
    <source>
        <dbReference type="ARBA" id="ARBA00001946"/>
    </source>
</evidence>
<dbReference type="AlphaFoldDB" id="A0A1M5PQ46"/>
<dbReference type="InterPro" id="IPR043128">
    <property type="entry name" value="Rev_trsase/Diguanyl_cyclase"/>
</dbReference>
<feature type="transmembrane region" description="Helical" evidence="3">
    <location>
        <begin position="199"/>
        <end position="223"/>
    </location>
</feature>
<sequence length="397" mass="44032">MDSYLSTSIDLSKVNILIAVFFCLCWLVIAKPLRLYYQSSIRFSAANGFFALSLVLGAQQYAFADANLWVVADLTLLITLVMYNLALRHLLVLPSDPGVIRWLTLGAASLAVLHILGVVSANYTSLTLLLMALFMLITTAWMKYRALATAFNNGIGAILSISDMSLVLIVAIKSVMWMVDQREDVIAIPLSSKNSPTLMWVYILLIIFINVTAVGTTVSRLIIRMKHLAEHDQLTGLLNRRAFEVKLYDYFALYQRYNMPFSIVMLDIDHFKKINDRYGHASGDEAIVNTARIFKSSVRQTDIVARFGGEEFIILLPGQNATDALEVANKIGHAIRTTAWREDTPPLTVSAGCADVTMVNSQDKLLTLADDALYQAKRNGRDQCVIATPVKPMAAQA</sequence>
<name>A0A1M5PQ46_9ALTE</name>
<feature type="transmembrane region" description="Helical" evidence="3">
    <location>
        <begin position="41"/>
        <end position="62"/>
    </location>
</feature>
<dbReference type="PROSITE" id="PS50887">
    <property type="entry name" value="GGDEF"/>
    <property type="match status" value="1"/>
</dbReference>
<organism evidence="5 6">
    <name type="scientific">Marisediminitalea aggregata</name>
    <dbReference type="NCBI Taxonomy" id="634436"/>
    <lineage>
        <taxon>Bacteria</taxon>
        <taxon>Pseudomonadati</taxon>
        <taxon>Pseudomonadota</taxon>
        <taxon>Gammaproteobacteria</taxon>
        <taxon>Alteromonadales</taxon>
        <taxon>Alteromonadaceae</taxon>
        <taxon>Marisediminitalea</taxon>
    </lineage>
</organism>
<dbReference type="GO" id="GO:1902201">
    <property type="term" value="P:negative regulation of bacterial-type flagellum-dependent cell motility"/>
    <property type="evidence" value="ECO:0007669"/>
    <property type="project" value="TreeGrafter"/>
</dbReference>
<keyword evidence="3" id="KW-0812">Transmembrane</keyword>
<dbReference type="CDD" id="cd01949">
    <property type="entry name" value="GGDEF"/>
    <property type="match status" value="1"/>
</dbReference>
<dbReference type="EC" id="2.7.7.65" evidence="2"/>
<dbReference type="InterPro" id="IPR029787">
    <property type="entry name" value="Nucleotide_cyclase"/>
</dbReference>
<comment type="cofactor">
    <cofactor evidence="1">
        <name>Mg(2+)</name>
        <dbReference type="ChEBI" id="CHEBI:18420"/>
    </cofactor>
</comment>
<feature type="transmembrane region" description="Helical" evidence="3">
    <location>
        <begin position="99"/>
        <end position="117"/>
    </location>
</feature>
<dbReference type="FunFam" id="3.30.70.270:FF:000001">
    <property type="entry name" value="Diguanylate cyclase domain protein"/>
    <property type="match status" value="1"/>
</dbReference>
<dbReference type="RefSeq" id="WP_073324509.1">
    <property type="nucleotide sequence ID" value="NZ_FQWD01000006.1"/>
</dbReference>
<evidence type="ECO:0000313" key="6">
    <source>
        <dbReference type="Proteomes" id="UP000184520"/>
    </source>
</evidence>
<feature type="domain" description="GGDEF" evidence="4">
    <location>
        <begin position="259"/>
        <end position="389"/>
    </location>
</feature>
<keyword evidence="3" id="KW-0472">Membrane</keyword>
<dbReference type="SUPFAM" id="SSF55073">
    <property type="entry name" value="Nucleotide cyclase"/>
    <property type="match status" value="1"/>
</dbReference>
<feature type="transmembrane region" description="Helical" evidence="3">
    <location>
        <begin position="123"/>
        <end position="142"/>
    </location>
</feature>
<evidence type="ECO:0000256" key="2">
    <source>
        <dbReference type="ARBA" id="ARBA00012528"/>
    </source>
</evidence>
<proteinExistence type="predicted"/>
<accession>A0A1M5PQ46</accession>
<evidence type="ECO:0000259" key="4">
    <source>
        <dbReference type="PROSITE" id="PS50887"/>
    </source>
</evidence>
<dbReference type="STRING" id="634436.SAMN05216361_3534"/>
<feature type="transmembrane region" description="Helical" evidence="3">
    <location>
        <begin position="68"/>
        <end position="87"/>
    </location>
</feature>
<dbReference type="SMART" id="SM00267">
    <property type="entry name" value="GGDEF"/>
    <property type="match status" value="1"/>
</dbReference>
<dbReference type="NCBIfam" id="TIGR00254">
    <property type="entry name" value="GGDEF"/>
    <property type="match status" value="1"/>
</dbReference>
<dbReference type="InterPro" id="IPR000160">
    <property type="entry name" value="GGDEF_dom"/>
</dbReference>
<dbReference type="PANTHER" id="PTHR45138">
    <property type="entry name" value="REGULATORY COMPONENTS OF SENSORY TRANSDUCTION SYSTEM"/>
    <property type="match status" value="1"/>
</dbReference>
<gene>
    <name evidence="5" type="ORF">SAMN05216361_3534</name>
</gene>
<feature type="transmembrane region" description="Helical" evidence="3">
    <location>
        <begin position="12"/>
        <end position="29"/>
    </location>
</feature>
<dbReference type="InterPro" id="IPR050469">
    <property type="entry name" value="Diguanylate_Cyclase"/>
</dbReference>
<keyword evidence="3" id="KW-1133">Transmembrane helix</keyword>
<dbReference type="GO" id="GO:0005886">
    <property type="term" value="C:plasma membrane"/>
    <property type="evidence" value="ECO:0007669"/>
    <property type="project" value="TreeGrafter"/>
</dbReference>
<dbReference type="GO" id="GO:0052621">
    <property type="term" value="F:diguanylate cyclase activity"/>
    <property type="evidence" value="ECO:0007669"/>
    <property type="project" value="UniProtKB-EC"/>
</dbReference>
<dbReference type="EMBL" id="FQWD01000006">
    <property type="protein sequence ID" value="SHH03403.1"/>
    <property type="molecule type" value="Genomic_DNA"/>
</dbReference>
<reference evidence="6" key="1">
    <citation type="submission" date="2016-11" db="EMBL/GenBank/DDBJ databases">
        <authorList>
            <person name="Varghese N."/>
            <person name="Submissions S."/>
        </authorList>
    </citation>
    <scope>NUCLEOTIDE SEQUENCE [LARGE SCALE GENOMIC DNA]</scope>
    <source>
        <strain evidence="6">CGMCC 1.8995</strain>
    </source>
</reference>
<dbReference type="OrthoDB" id="9813903at2"/>
<dbReference type="Proteomes" id="UP000184520">
    <property type="component" value="Unassembled WGS sequence"/>
</dbReference>
<protein>
    <recommendedName>
        <fullName evidence="2">diguanylate cyclase</fullName>
        <ecNumber evidence="2">2.7.7.65</ecNumber>
    </recommendedName>
</protein>
<dbReference type="GO" id="GO:0043709">
    <property type="term" value="P:cell adhesion involved in single-species biofilm formation"/>
    <property type="evidence" value="ECO:0007669"/>
    <property type="project" value="TreeGrafter"/>
</dbReference>
<feature type="transmembrane region" description="Helical" evidence="3">
    <location>
        <begin position="154"/>
        <end position="179"/>
    </location>
</feature>
<evidence type="ECO:0000313" key="5">
    <source>
        <dbReference type="EMBL" id="SHH03403.1"/>
    </source>
</evidence>
<dbReference type="PANTHER" id="PTHR45138:SF24">
    <property type="entry name" value="DIGUANYLATE CYCLASE DGCC-RELATED"/>
    <property type="match status" value="1"/>
</dbReference>
<dbReference type="Gene3D" id="3.30.70.270">
    <property type="match status" value="1"/>
</dbReference>
<evidence type="ECO:0000256" key="3">
    <source>
        <dbReference type="SAM" id="Phobius"/>
    </source>
</evidence>
<keyword evidence="6" id="KW-1185">Reference proteome</keyword>